<dbReference type="GO" id="GO:0005615">
    <property type="term" value="C:extracellular space"/>
    <property type="evidence" value="ECO:0007669"/>
    <property type="project" value="InterPro"/>
</dbReference>
<dbReference type="SUPFAM" id="SSF56574">
    <property type="entry name" value="Serpins"/>
    <property type="match status" value="1"/>
</dbReference>
<dbReference type="Gene3D" id="2.30.39.10">
    <property type="entry name" value="Alpha-1-antitrypsin, domain 1"/>
    <property type="match status" value="1"/>
</dbReference>
<comment type="similarity">
    <text evidence="1 4">Belongs to the serpin family.</text>
</comment>
<evidence type="ECO:0000256" key="1">
    <source>
        <dbReference type="ARBA" id="ARBA00009500"/>
    </source>
</evidence>
<dbReference type="OrthoDB" id="47207at2759"/>
<gene>
    <name evidence="6" type="ORF">X975_27179</name>
</gene>
<sequence length="335" mass="38102">MLFCAARNETCLEIRRLLGYEIANITDVSLISSFKQLLSALEKTPDDYVISFANSLLSQKDFAVKADYKLTLEETFKALMIEVDFASESEKVVNHINEWVKSKTNNMISQLLDSLDISTVLIILNAVHFKGTWLTQFKKRLTRIQSFYSKGIKSNAKLVSMMHLTESFLYLEKKSFRALVLPYKGEEIAMLVLLPSSINGLKKLENKLSFNFIQDIKRKMHKRKVKVAFPKFQLEYTKSMKESLQSLGLKQVFKDGADLCGMSDSKQLKVSEIIHKAVVVVNEEGTEATAATAVAINSYSLSFDPEFIVDHPFTFVIYNTISNLILFMGRVEELE</sequence>
<dbReference type="InterPro" id="IPR042178">
    <property type="entry name" value="Serpin_sf_1"/>
</dbReference>
<evidence type="ECO:0000256" key="3">
    <source>
        <dbReference type="ARBA" id="ARBA00022900"/>
    </source>
</evidence>
<dbReference type="EMBL" id="KK112715">
    <property type="protein sequence ID" value="KFM58369.1"/>
    <property type="molecule type" value="Genomic_DNA"/>
</dbReference>
<dbReference type="InterPro" id="IPR036186">
    <property type="entry name" value="Serpin_sf"/>
</dbReference>
<dbReference type="Proteomes" id="UP000054359">
    <property type="component" value="Unassembled WGS sequence"/>
</dbReference>
<name>A0A087SZT0_STEMI</name>
<dbReference type="SMART" id="SM00093">
    <property type="entry name" value="SERPIN"/>
    <property type="match status" value="1"/>
</dbReference>
<dbReference type="InterPro" id="IPR042185">
    <property type="entry name" value="Serpin_sf_2"/>
</dbReference>
<dbReference type="GO" id="GO:0004867">
    <property type="term" value="F:serine-type endopeptidase inhibitor activity"/>
    <property type="evidence" value="ECO:0007669"/>
    <property type="project" value="UniProtKB-KW"/>
</dbReference>
<protein>
    <submittedName>
        <fullName evidence="6">Neuroserpin</fullName>
    </submittedName>
</protein>
<dbReference type="AlphaFoldDB" id="A0A087SZT0"/>
<reference evidence="6 7" key="1">
    <citation type="submission" date="2013-11" db="EMBL/GenBank/DDBJ databases">
        <title>Genome sequencing of Stegodyphus mimosarum.</title>
        <authorList>
            <person name="Bechsgaard J."/>
        </authorList>
    </citation>
    <scope>NUCLEOTIDE SEQUENCE [LARGE SCALE GENOMIC DNA]</scope>
</reference>
<dbReference type="PANTHER" id="PTHR11461">
    <property type="entry name" value="SERINE PROTEASE INHIBITOR, SERPIN"/>
    <property type="match status" value="1"/>
</dbReference>
<keyword evidence="7" id="KW-1185">Reference proteome</keyword>
<dbReference type="Gene3D" id="3.30.497.10">
    <property type="entry name" value="Antithrombin, subunit I, domain 2"/>
    <property type="match status" value="1"/>
</dbReference>
<evidence type="ECO:0000259" key="5">
    <source>
        <dbReference type="SMART" id="SM00093"/>
    </source>
</evidence>
<proteinExistence type="inferred from homology"/>
<evidence type="ECO:0000256" key="4">
    <source>
        <dbReference type="RuleBase" id="RU000411"/>
    </source>
</evidence>
<dbReference type="OMA" id="ETIACNI"/>
<evidence type="ECO:0000313" key="6">
    <source>
        <dbReference type="EMBL" id="KFM58369.1"/>
    </source>
</evidence>
<dbReference type="PANTHER" id="PTHR11461:SF211">
    <property type="entry name" value="GH10112P-RELATED"/>
    <property type="match status" value="1"/>
</dbReference>
<evidence type="ECO:0000313" key="7">
    <source>
        <dbReference type="Proteomes" id="UP000054359"/>
    </source>
</evidence>
<accession>A0A087SZT0</accession>
<dbReference type="InterPro" id="IPR023796">
    <property type="entry name" value="Serpin_dom"/>
</dbReference>
<dbReference type="Pfam" id="PF00079">
    <property type="entry name" value="Serpin"/>
    <property type="match status" value="1"/>
</dbReference>
<feature type="domain" description="Serpin" evidence="5">
    <location>
        <begin position="1"/>
        <end position="334"/>
    </location>
</feature>
<organism evidence="6 7">
    <name type="scientific">Stegodyphus mimosarum</name>
    <name type="common">African social velvet spider</name>
    <dbReference type="NCBI Taxonomy" id="407821"/>
    <lineage>
        <taxon>Eukaryota</taxon>
        <taxon>Metazoa</taxon>
        <taxon>Ecdysozoa</taxon>
        <taxon>Arthropoda</taxon>
        <taxon>Chelicerata</taxon>
        <taxon>Arachnida</taxon>
        <taxon>Araneae</taxon>
        <taxon>Araneomorphae</taxon>
        <taxon>Entelegynae</taxon>
        <taxon>Eresoidea</taxon>
        <taxon>Eresidae</taxon>
        <taxon>Stegodyphus</taxon>
    </lineage>
</organism>
<evidence type="ECO:0000256" key="2">
    <source>
        <dbReference type="ARBA" id="ARBA00022690"/>
    </source>
</evidence>
<dbReference type="STRING" id="407821.A0A087SZT0"/>
<feature type="non-terminal residue" evidence="6">
    <location>
        <position position="335"/>
    </location>
</feature>
<keyword evidence="3" id="KW-0722">Serine protease inhibitor</keyword>
<dbReference type="InterPro" id="IPR000215">
    <property type="entry name" value="Serpin_fam"/>
</dbReference>
<keyword evidence="2" id="KW-0646">Protease inhibitor</keyword>